<dbReference type="InterPro" id="IPR051908">
    <property type="entry name" value="Ribosomal_N-acetyltransferase"/>
</dbReference>
<organism evidence="2 3">
    <name type="scientific">Acinetobacter junii</name>
    <dbReference type="NCBI Taxonomy" id="40215"/>
    <lineage>
        <taxon>Bacteria</taxon>
        <taxon>Pseudomonadati</taxon>
        <taxon>Pseudomonadota</taxon>
        <taxon>Gammaproteobacteria</taxon>
        <taxon>Moraxellales</taxon>
        <taxon>Moraxellaceae</taxon>
        <taxon>Acinetobacter</taxon>
    </lineage>
</organism>
<dbReference type="RefSeq" id="WP_112986566.1">
    <property type="nucleotide sequence ID" value="NZ_CP131470.1"/>
</dbReference>
<evidence type="ECO:0000313" key="3">
    <source>
        <dbReference type="Proteomes" id="UP000253688"/>
    </source>
</evidence>
<evidence type="ECO:0000259" key="1">
    <source>
        <dbReference type="PROSITE" id="PS51186"/>
    </source>
</evidence>
<dbReference type="PANTHER" id="PTHR43441">
    <property type="entry name" value="RIBOSOMAL-PROTEIN-SERINE ACETYLTRANSFERASE"/>
    <property type="match status" value="1"/>
</dbReference>
<dbReference type="SUPFAM" id="SSF55729">
    <property type="entry name" value="Acyl-CoA N-acyltransferases (Nat)"/>
    <property type="match status" value="1"/>
</dbReference>
<comment type="caution">
    <text evidence="2">The sequence shown here is derived from an EMBL/GenBank/DDBJ whole genome shotgun (WGS) entry which is preliminary data.</text>
</comment>
<dbReference type="EMBL" id="QEWH01000065">
    <property type="protein sequence ID" value="RBA46130.1"/>
    <property type="molecule type" value="Genomic_DNA"/>
</dbReference>
<gene>
    <name evidence="2" type="ORF">DC346_11270</name>
</gene>
<dbReference type="PROSITE" id="PS51186">
    <property type="entry name" value="GNAT"/>
    <property type="match status" value="1"/>
</dbReference>
<dbReference type="Proteomes" id="UP000253688">
    <property type="component" value="Unassembled WGS sequence"/>
</dbReference>
<dbReference type="Gene3D" id="3.40.630.30">
    <property type="match status" value="1"/>
</dbReference>
<keyword evidence="2" id="KW-0808">Transferase</keyword>
<dbReference type="CDD" id="cd04301">
    <property type="entry name" value="NAT_SF"/>
    <property type="match status" value="1"/>
</dbReference>
<protein>
    <submittedName>
        <fullName evidence="2">N-acetyltransferase</fullName>
    </submittedName>
</protein>
<proteinExistence type="predicted"/>
<dbReference type="GO" id="GO:1990189">
    <property type="term" value="F:protein N-terminal-serine acetyltransferase activity"/>
    <property type="evidence" value="ECO:0007669"/>
    <property type="project" value="TreeGrafter"/>
</dbReference>
<dbReference type="Pfam" id="PF00583">
    <property type="entry name" value="Acetyltransf_1"/>
    <property type="match status" value="1"/>
</dbReference>
<feature type="domain" description="N-acetyltransferase" evidence="1">
    <location>
        <begin position="53"/>
        <end position="196"/>
    </location>
</feature>
<sequence>MYKYQETQENKFEQLTSFSVEHFKPCELVRGNIEGNYVNLIDINSEVSNRNFSQIWNCVATEPDESCWTYLPYAAPLNLTVLTESLKNSFNFKGSTHFLIEIEGEICGWIALLNSRLDNGAIEIGNVYFSHKMKKSRAATEAIFLLLQQCFKQRFRRIEWKCDDCNQPSKAAALRFGFQYEGLFRQDRIVKGRNRNTAWFSIIDEEWLDLEPAYQQWLSPENFDAKGIQKKRLSDFI</sequence>
<reference evidence="2 3" key="1">
    <citation type="submission" date="2018-04" db="EMBL/GenBank/DDBJ databases">
        <title>Acinetobacter junii Genome sequencing and assembly.</title>
        <authorList>
            <person name="Su J."/>
            <person name="Rensing C."/>
            <person name="Mazhar H.S."/>
        </authorList>
    </citation>
    <scope>NUCLEOTIDE SEQUENCE [LARGE SCALE GENOMIC DNA]</scope>
    <source>
        <strain evidence="2 3">SC22</strain>
    </source>
</reference>
<dbReference type="STRING" id="40215.BVL33_05705"/>
<dbReference type="InterPro" id="IPR000182">
    <property type="entry name" value="GNAT_dom"/>
</dbReference>
<dbReference type="InterPro" id="IPR016181">
    <property type="entry name" value="Acyl_CoA_acyltransferase"/>
</dbReference>
<accession>A0A365PHA6</accession>
<evidence type="ECO:0000313" key="2">
    <source>
        <dbReference type="EMBL" id="RBA46130.1"/>
    </source>
</evidence>
<dbReference type="PANTHER" id="PTHR43441:SF2">
    <property type="entry name" value="FAMILY ACETYLTRANSFERASE, PUTATIVE (AFU_ORTHOLOGUE AFUA_7G00850)-RELATED"/>
    <property type="match status" value="1"/>
</dbReference>
<dbReference type="AlphaFoldDB" id="A0A365PHA6"/>
<name>A0A365PHA6_ACIJU</name>
<dbReference type="GO" id="GO:0008999">
    <property type="term" value="F:protein-N-terminal-alanine acetyltransferase activity"/>
    <property type="evidence" value="ECO:0007669"/>
    <property type="project" value="TreeGrafter"/>
</dbReference>